<keyword evidence="2" id="KW-1133">Transmembrane helix</keyword>
<evidence type="ECO:0000256" key="1">
    <source>
        <dbReference type="SAM" id="MobiDB-lite"/>
    </source>
</evidence>
<gene>
    <name evidence="3" type="ORF">PV04_01788</name>
</gene>
<reference evidence="3 4" key="1">
    <citation type="submission" date="2015-01" db="EMBL/GenBank/DDBJ databases">
        <title>The Genome Sequence of Capronia semiimmersa CBS27337.</title>
        <authorList>
            <consortium name="The Broad Institute Genomics Platform"/>
            <person name="Cuomo C."/>
            <person name="de Hoog S."/>
            <person name="Gorbushina A."/>
            <person name="Stielow B."/>
            <person name="Teixiera M."/>
            <person name="Abouelleil A."/>
            <person name="Chapman S.B."/>
            <person name="Priest M."/>
            <person name="Young S.K."/>
            <person name="Wortman J."/>
            <person name="Nusbaum C."/>
            <person name="Birren B."/>
        </authorList>
    </citation>
    <scope>NUCLEOTIDE SEQUENCE [LARGE SCALE GENOMIC DNA]</scope>
    <source>
        <strain evidence="3 4">CBS 27337</strain>
    </source>
</reference>
<dbReference type="Proteomes" id="UP000054266">
    <property type="component" value="Unassembled WGS sequence"/>
</dbReference>
<proteinExistence type="predicted"/>
<feature type="compositionally biased region" description="Polar residues" evidence="1">
    <location>
        <begin position="101"/>
        <end position="116"/>
    </location>
</feature>
<name>A0A0D2G4F9_9EURO</name>
<accession>A0A0D2G4F9</accession>
<keyword evidence="4" id="KW-1185">Reference proteome</keyword>
<feature type="compositionally biased region" description="Low complexity" evidence="1">
    <location>
        <begin position="85"/>
        <end position="98"/>
    </location>
</feature>
<dbReference type="HOGENOM" id="CLU_1102683_0_0_1"/>
<feature type="region of interest" description="Disordered" evidence="1">
    <location>
        <begin position="78"/>
        <end position="144"/>
    </location>
</feature>
<dbReference type="AlphaFoldDB" id="A0A0D2G4F9"/>
<feature type="compositionally biased region" description="Polar residues" evidence="1">
    <location>
        <begin position="130"/>
        <end position="141"/>
    </location>
</feature>
<evidence type="ECO:0000313" key="4">
    <source>
        <dbReference type="Proteomes" id="UP000054266"/>
    </source>
</evidence>
<evidence type="ECO:0000313" key="3">
    <source>
        <dbReference type="EMBL" id="KIW73690.1"/>
    </source>
</evidence>
<protein>
    <submittedName>
        <fullName evidence="3">Uncharacterized protein</fullName>
    </submittedName>
</protein>
<dbReference type="EMBL" id="KN846956">
    <property type="protein sequence ID" value="KIW73690.1"/>
    <property type="molecule type" value="Genomic_DNA"/>
</dbReference>
<sequence length="257" mass="26872">MAPVSVKLLPRQFGNGNGNGPFGDRDGRNSSGISKWAIIGIVVAIVLILVLIVLGLFRRNRKGRKVLASAAIGLSSLGRRKPKKSTGPSGNSGSGPPKYGDNTTGYGATPDQNHSLLASADPPAIVMWNPPNSDNAGSTQDGFGYDNNLQLAGAGIQRPASVASFSAPPPRYEEAAAAGARLPGQAQPQGEAASYFNATVPMGDERGRSRSTDAPAEASRGRALSVDTRSMNGDRRRSISRFREEGMVDVNVNAEKS</sequence>
<evidence type="ECO:0000256" key="2">
    <source>
        <dbReference type="SAM" id="Phobius"/>
    </source>
</evidence>
<keyword evidence="2" id="KW-0812">Transmembrane</keyword>
<organism evidence="3 4">
    <name type="scientific">Phialophora macrospora</name>
    <dbReference type="NCBI Taxonomy" id="1851006"/>
    <lineage>
        <taxon>Eukaryota</taxon>
        <taxon>Fungi</taxon>
        <taxon>Dikarya</taxon>
        <taxon>Ascomycota</taxon>
        <taxon>Pezizomycotina</taxon>
        <taxon>Eurotiomycetes</taxon>
        <taxon>Chaetothyriomycetidae</taxon>
        <taxon>Chaetothyriales</taxon>
        <taxon>Herpotrichiellaceae</taxon>
        <taxon>Phialophora</taxon>
    </lineage>
</organism>
<feature type="region of interest" description="Disordered" evidence="1">
    <location>
        <begin position="200"/>
        <end position="240"/>
    </location>
</feature>
<feature type="transmembrane region" description="Helical" evidence="2">
    <location>
        <begin position="36"/>
        <end position="57"/>
    </location>
</feature>
<keyword evidence="2" id="KW-0472">Membrane</keyword>